<sequence length="135" mass="14350">ACLLREVMPLADLCMSVRDTEREGTLPDTASRVSRVPPSVSSAHGAMRSVRGSYAGSIVFVPSDSEAESVSSDSEEGYGGRDREERESERGRARSRPMPPSPSPTSSIYSIPASALDAQCAHSLSHLAPLYSPSP</sequence>
<name>A0A9K3DA75_9EUKA</name>
<gene>
    <name evidence="2" type="ORF">KIPB_015177</name>
</gene>
<feature type="region of interest" description="Disordered" evidence="1">
    <location>
        <begin position="22"/>
        <end position="48"/>
    </location>
</feature>
<evidence type="ECO:0000256" key="1">
    <source>
        <dbReference type="SAM" id="MobiDB-lite"/>
    </source>
</evidence>
<evidence type="ECO:0000313" key="2">
    <source>
        <dbReference type="EMBL" id="GIQ91779.1"/>
    </source>
</evidence>
<keyword evidence="3" id="KW-1185">Reference proteome</keyword>
<feature type="compositionally biased region" description="Low complexity" evidence="1">
    <location>
        <begin position="31"/>
        <end position="42"/>
    </location>
</feature>
<dbReference type="Proteomes" id="UP000265618">
    <property type="component" value="Unassembled WGS sequence"/>
</dbReference>
<feature type="compositionally biased region" description="Basic and acidic residues" evidence="1">
    <location>
        <begin position="78"/>
        <end position="92"/>
    </location>
</feature>
<feature type="region of interest" description="Disordered" evidence="1">
    <location>
        <begin position="61"/>
        <end position="111"/>
    </location>
</feature>
<comment type="caution">
    <text evidence="2">The sequence shown here is derived from an EMBL/GenBank/DDBJ whole genome shotgun (WGS) entry which is preliminary data.</text>
</comment>
<feature type="non-terminal residue" evidence="2">
    <location>
        <position position="1"/>
    </location>
</feature>
<proteinExistence type="predicted"/>
<evidence type="ECO:0000313" key="3">
    <source>
        <dbReference type="Proteomes" id="UP000265618"/>
    </source>
</evidence>
<organism evidence="2 3">
    <name type="scientific">Kipferlia bialata</name>
    <dbReference type="NCBI Taxonomy" id="797122"/>
    <lineage>
        <taxon>Eukaryota</taxon>
        <taxon>Metamonada</taxon>
        <taxon>Carpediemonas-like organisms</taxon>
        <taxon>Kipferlia</taxon>
    </lineage>
</organism>
<dbReference type="AlphaFoldDB" id="A0A9K3DA75"/>
<accession>A0A9K3DA75</accession>
<dbReference type="EMBL" id="BDIP01008315">
    <property type="protein sequence ID" value="GIQ91779.1"/>
    <property type="molecule type" value="Genomic_DNA"/>
</dbReference>
<protein>
    <submittedName>
        <fullName evidence="2">Uncharacterized protein</fullName>
    </submittedName>
</protein>
<reference evidence="2 3" key="1">
    <citation type="journal article" date="2018" name="PLoS ONE">
        <title>The draft genome of Kipferlia bialata reveals reductive genome evolution in fornicate parasites.</title>
        <authorList>
            <person name="Tanifuji G."/>
            <person name="Takabayashi S."/>
            <person name="Kume K."/>
            <person name="Takagi M."/>
            <person name="Nakayama T."/>
            <person name="Kamikawa R."/>
            <person name="Inagaki Y."/>
            <person name="Hashimoto T."/>
        </authorList>
    </citation>
    <scope>NUCLEOTIDE SEQUENCE [LARGE SCALE GENOMIC DNA]</scope>
    <source>
        <strain evidence="2">NY0173</strain>
    </source>
</reference>